<evidence type="ECO:0000256" key="1">
    <source>
        <dbReference type="SAM" id="MobiDB-lite"/>
    </source>
</evidence>
<organism evidence="2 3">
    <name type="scientific">Paralimibaculum aggregatum</name>
    <dbReference type="NCBI Taxonomy" id="3036245"/>
    <lineage>
        <taxon>Bacteria</taxon>
        <taxon>Pseudomonadati</taxon>
        <taxon>Pseudomonadota</taxon>
        <taxon>Alphaproteobacteria</taxon>
        <taxon>Rhodobacterales</taxon>
        <taxon>Paracoccaceae</taxon>
        <taxon>Paralimibaculum</taxon>
    </lineage>
</organism>
<comment type="caution">
    <text evidence="2">The sequence shown here is derived from an EMBL/GenBank/DDBJ whole genome shotgun (WGS) entry which is preliminary data.</text>
</comment>
<proteinExistence type="predicted"/>
<name>A0ABQ6LMC0_9RHOB</name>
<sequence length="172" mass="17933">MAPLRFEVTEKALPPPPGSRRCGPTGRSESPIEGGDPGIDLNVGKLAPAARLRRDDVHTNVGTDFDATAEELAIGDRCAIGKSGGGEFRRDLRLWVAAVPGRHKVADCPDGVELLEAAGQIAAPISVGRQQDGGRRGDPCAEARGGRVGRLAGTMQRQAPEYGCLVESLSGA</sequence>
<accession>A0ABQ6LMC0</accession>
<protein>
    <submittedName>
        <fullName evidence="2">Uncharacterized protein</fullName>
    </submittedName>
</protein>
<dbReference type="EMBL" id="BSYI01000034">
    <property type="protein sequence ID" value="GMG84349.1"/>
    <property type="molecule type" value="Genomic_DNA"/>
</dbReference>
<gene>
    <name evidence="2" type="ORF">LNKW23_35640</name>
</gene>
<evidence type="ECO:0000313" key="2">
    <source>
        <dbReference type="EMBL" id="GMG84349.1"/>
    </source>
</evidence>
<keyword evidence="3" id="KW-1185">Reference proteome</keyword>
<feature type="region of interest" description="Disordered" evidence="1">
    <location>
        <begin position="1"/>
        <end position="41"/>
    </location>
</feature>
<evidence type="ECO:0000313" key="3">
    <source>
        <dbReference type="Proteomes" id="UP001239909"/>
    </source>
</evidence>
<reference evidence="2 3" key="1">
    <citation type="submission" date="2023-04" db="EMBL/GenBank/DDBJ databases">
        <title>Marinoamorphus aggregata gen. nov., sp. Nov., isolate from tissue of brittle star Ophioplocus japonicus.</title>
        <authorList>
            <person name="Kawano K."/>
            <person name="Sawayama S."/>
            <person name="Nakagawa S."/>
        </authorList>
    </citation>
    <scope>NUCLEOTIDE SEQUENCE [LARGE SCALE GENOMIC DNA]</scope>
    <source>
        <strain evidence="2 3">NKW23</strain>
    </source>
</reference>
<dbReference type="Proteomes" id="UP001239909">
    <property type="component" value="Unassembled WGS sequence"/>
</dbReference>